<dbReference type="GO" id="GO:0006355">
    <property type="term" value="P:regulation of DNA-templated transcription"/>
    <property type="evidence" value="ECO:0007669"/>
    <property type="project" value="InterPro"/>
</dbReference>
<feature type="region of interest" description="Disordered" evidence="9">
    <location>
        <begin position="203"/>
        <end position="241"/>
    </location>
</feature>
<dbReference type="InterPro" id="IPR008422">
    <property type="entry name" value="KN_HD"/>
</dbReference>
<dbReference type="GO" id="GO:0048663">
    <property type="term" value="P:neuron fate commitment"/>
    <property type="evidence" value="ECO:0007669"/>
    <property type="project" value="UniProtKB-ARBA"/>
</dbReference>
<evidence type="ECO:0000256" key="6">
    <source>
        <dbReference type="ARBA" id="ARBA00072562"/>
    </source>
</evidence>
<dbReference type="PROSITE" id="PS50071">
    <property type="entry name" value="HOMEOBOX_2"/>
    <property type="match status" value="1"/>
</dbReference>
<comment type="similarity">
    <text evidence="2">Belongs to the TALE/MEIS homeobox family.</text>
</comment>
<dbReference type="Proteomes" id="UP001177023">
    <property type="component" value="Unassembled WGS sequence"/>
</dbReference>
<sequence>MNQELWREAGGPTATDDWGPYVFQNKPADHMMKLEPQEYGDGPFGPGPGDYDPTFYGMYGGPGQPQMAPTTAQPPLIHHQLDENLKRDKEAIYAHPLYPLLCCLFEKCELATSTPREGGSAEVVSSASFRDDVAEFARNAMNQSDRYYVPNRELDTLMLQSIEMLRFHLLELEKVHELCDNFCNRYVNCLKGKMPMDIIGDERASSSQAGNSPNPLQPGSPVHARPMSHNYAPQPQFEPQTVPLPENTTNMPHPMDAAALYGLPSGSTTQPGSDHPLAMGGAVPSTAGPPHTLLTPAVSSPSASSSAGQRHDTPLSSDTPHNGMGNGGSMDSQSDHVCMVDASGGSGGPGPQYAVPCMMAYPTSPFDDYGHPMHQTHHQMAMLGPEYPPQDPPHHQKPQNQNSTQTRKAPAKKPRGIFPKPATLIMRTWLFQHLTHPYPSEEQKKQLANETQLTILQVNNWFINARRRIVQPMIDQNHRAGKQLPNVFKNRRRRGSGSGCGASPGPSPDQTNGYSPDPSVLPMAYPGADLYSMQRTTFSGAPMFPYSNPMGFMPMTAFPPAPWVDPVALSGLGGVDMKDAGAWMGGQDLSAVKEQHQHH</sequence>
<feature type="DNA-binding region" description="Homeobox" evidence="8">
    <location>
        <begin position="411"/>
        <end position="473"/>
    </location>
</feature>
<dbReference type="InterPro" id="IPR050224">
    <property type="entry name" value="TALE_homeobox"/>
</dbReference>
<evidence type="ECO:0000259" key="10">
    <source>
        <dbReference type="PROSITE" id="PS50071"/>
    </source>
</evidence>
<comment type="caution">
    <text evidence="11">The sequence shown here is derived from an EMBL/GenBank/DDBJ whole genome shotgun (WGS) entry which is preliminary data.</text>
</comment>
<evidence type="ECO:0000256" key="5">
    <source>
        <dbReference type="ARBA" id="ARBA00023242"/>
    </source>
</evidence>
<keyword evidence="12" id="KW-1185">Reference proteome</keyword>
<evidence type="ECO:0000256" key="2">
    <source>
        <dbReference type="ARBA" id="ARBA00009661"/>
    </source>
</evidence>
<evidence type="ECO:0000313" key="11">
    <source>
        <dbReference type="EMBL" id="CAJ0582197.1"/>
    </source>
</evidence>
<feature type="compositionally biased region" description="Polar residues" evidence="9">
    <location>
        <begin position="205"/>
        <end position="214"/>
    </location>
</feature>
<dbReference type="GO" id="GO:0000987">
    <property type="term" value="F:cis-regulatory region sequence-specific DNA binding"/>
    <property type="evidence" value="ECO:0007669"/>
    <property type="project" value="UniProtKB-ARBA"/>
</dbReference>
<dbReference type="PANTHER" id="PTHR11850">
    <property type="entry name" value="HOMEOBOX PROTEIN TRANSCRIPTION FACTORS"/>
    <property type="match status" value="1"/>
</dbReference>
<feature type="compositionally biased region" description="Low complexity" evidence="9">
    <location>
        <begin position="296"/>
        <end position="307"/>
    </location>
</feature>
<accession>A0AA36G763</accession>
<feature type="region of interest" description="Disordered" evidence="9">
    <location>
        <begin position="480"/>
        <end position="519"/>
    </location>
</feature>
<name>A0AA36G763_9BILA</name>
<evidence type="ECO:0000256" key="3">
    <source>
        <dbReference type="ARBA" id="ARBA00023125"/>
    </source>
</evidence>
<evidence type="ECO:0000256" key="1">
    <source>
        <dbReference type="ARBA" id="ARBA00004123"/>
    </source>
</evidence>
<reference evidence="11" key="1">
    <citation type="submission" date="2023-06" db="EMBL/GenBank/DDBJ databases">
        <authorList>
            <person name="Delattre M."/>
        </authorList>
    </citation>
    <scope>NUCLEOTIDE SEQUENCE</scope>
    <source>
        <strain evidence="11">AF72</strain>
    </source>
</reference>
<organism evidence="11 12">
    <name type="scientific">Mesorhabditis spiculigera</name>
    <dbReference type="NCBI Taxonomy" id="96644"/>
    <lineage>
        <taxon>Eukaryota</taxon>
        <taxon>Metazoa</taxon>
        <taxon>Ecdysozoa</taxon>
        <taxon>Nematoda</taxon>
        <taxon>Chromadorea</taxon>
        <taxon>Rhabditida</taxon>
        <taxon>Rhabditina</taxon>
        <taxon>Rhabditomorpha</taxon>
        <taxon>Rhabditoidea</taxon>
        <taxon>Rhabditidae</taxon>
        <taxon>Mesorhabditinae</taxon>
        <taxon>Mesorhabditis</taxon>
    </lineage>
</organism>
<feature type="region of interest" description="Disordered" evidence="9">
    <location>
        <begin position="382"/>
        <end position="418"/>
    </location>
</feature>
<feature type="domain" description="Homeobox" evidence="10">
    <location>
        <begin position="409"/>
        <end position="472"/>
    </location>
</feature>
<evidence type="ECO:0000256" key="8">
    <source>
        <dbReference type="PROSITE-ProRule" id="PRU00108"/>
    </source>
</evidence>
<dbReference type="InterPro" id="IPR009057">
    <property type="entry name" value="Homeodomain-like_sf"/>
</dbReference>
<dbReference type="SMART" id="SM00389">
    <property type="entry name" value="HOX"/>
    <property type="match status" value="1"/>
</dbReference>
<dbReference type="GO" id="GO:0005634">
    <property type="term" value="C:nucleus"/>
    <property type="evidence" value="ECO:0007669"/>
    <property type="project" value="UniProtKB-SubCell"/>
</dbReference>
<evidence type="ECO:0000256" key="9">
    <source>
        <dbReference type="SAM" id="MobiDB-lite"/>
    </source>
</evidence>
<feature type="region of interest" description="Disordered" evidence="9">
    <location>
        <begin position="1"/>
        <end position="21"/>
    </location>
</feature>
<dbReference type="InterPro" id="IPR001356">
    <property type="entry name" value="HD"/>
</dbReference>
<dbReference type="AlphaFoldDB" id="A0AA36G763"/>
<keyword evidence="3 8" id="KW-0238">DNA-binding</keyword>
<keyword evidence="5 8" id="KW-0539">Nucleus</keyword>
<dbReference type="Pfam" id="PF05920">
    <property type="entry name" value="Homeobox_KN"/>
    <property type="match status" value="1"/>
</dbReference>
<comment type="subcellular location">
    <subcellularLocation>
        <location evidence="1 8">Nucleus</location>
    </subcellularLocation>
</comment>
<gene>
    <name evidence="11" type="ORF">MSPICULIGERA_LOCUS20337</name>
</gene>
<evidence type="ECO:0000256" key="4">
    <source>
        <dbReference type="ARBA" id="ARBA00023155"/>
    </source>
</evidence>
<dbReference type="SUPFAM" id="SSF46689">
    <property type="entry name" value="Homeodomain-like"/>
    <property type="match status" value="1"/>
</dbReference>
<dbReference type="Pfam" id="PF16493">
    <property type="entry name" value="Meis_PKNOX_N"/>
    <property type="match status" value="1"/>
</dbReference>
<dbReference type="Gene3D" id="1.10.10.60">
    <property type="entry name" value="Homeodomain-like"/>
    <property type="match status" value="1"/>
</dbReference>
<dbReference type="FunFam" id="1.10.10.60:FF:000004">
    <property type="entry name" value="Meis2 homeobox isoform 2c"/>
    <property type="match status" value="1"/>
</dbReference>
<evidence type="ECO:0000256" key="7">
    <source>
        <dbReference type="ARBA" id="ARBA00083268"/>
    </source>
</evidence>
<evidence type="ECO:0000313" key="12">
    <source>
        <dbReference type="Proteomes" id="UP001177023"/>
    </source>
</evidence>
<dbReference type="EMBL" id="CATQJA010002664">
    <property type="protein sequence ID" value="CAJ0582197.1"/>
    <property type="molecule type" value="Genomic_DNA"/>
</dbReference>
<keyword evidence="4 8" id="KW-0371">Homeobox</keyword>
<proteinExistence type="inferred from homology"/>
<dbReference type="CDD" id="cd00086">
    <property type="entry name" value="homeodomain"/>
    <property type="match status" value="1"/>
</dbReference>
<feature type="region of interest" description="Disordered" evidence="9">
    <location>
        <begin position="263"/>
        <end position="336"/>
    </location>
</feature>
<feature type="non-terminal residue" evidence="11">
    <location>
        <position position="1"/>
    </location>
</feature>
<protein>
    <recommendedName>
        <fullName evidence="6">Homeobox protein unc-62</fullName>
    </recommendedName>
    <alternativeName>
        <fullName evidence="7">Uncoordinated protein 62</fullName>
    </alternativeName>
</protein>
<dbReference type="InterPro" id="IPR032453">
    <property type="entry name" value="PKNOX/Meis_N"/>
</dbReference>